<gene>
    <name evidence="3" type="ORF">Ctob_004670</name>
</gene>
<keyword evidence="4" id="KW-1185">Reference proteome</keyword>
<feature type="transmembrane region" description="Helical" evidence="2">
    <location>
        <begin position="318"/>
        <end position="342"/>
    </location>
</feature>
<feature type="transmembrane region" description="Helical" evidence="2">
    <location>
        <begin position="249"/>
        <end position="272"/>
    </location>
</feature>
<sequence length="350" mass="38297">MDPTPANSPSPKGSTLRQRRATSAQKDRQQLELQISSASLSAVPTAVQYVQQFAPLLVRAAELIAHVGPVYFRAAAFAASVYQTLPLDVLQALLGLGLCFFGGSYYASIAAVEAFMMVGGSTTRAALEDIYDDVLLIQEAHERDEQQQAAARERHVSGLKPAELVQRKVRVAVLAVRDPEKLSQAIGGLYAGWIAVQGTLRLEFAKTITLGVSIAAMLDRPALRYGLPVLAHALPKEFHRWLPTVIRTVCKLAAVMVAWWLAVAIAAFQSALRGGLMCSRALLRWANAKGIVAFTPEDSTLDEGLGYALCALGFYTQWVWGFSMPFPFNIVLMPFTLVEWYLRWSITSTP</sequence>
<comment type="caution">
    <text evidence="3">The sequence shown here is derived from an EMBL/GenBank/DDBJ whole genome shotgun (WGS) entry which is preliminary data.</text>
</comment>
<proteinExistence type="predicted"/>
<name>A0A0M0JBY5_9EUKA</name>
<feature type="region of interest" description="Disordered" evidence="1">
    <location>
        <begin position="1"/>
        <end position="24"/>
    </location>
</feature>
<evidence type="ECO:0000256" key="1">
    <source>
        <dbReference type="SAM" id="MobiDB-lite"/>
    </source>
</evidence>
<dbReference type="OrthoDB" id="427138at2759"/>
<feature type="transmembrane region" description="Helical" evidence="2">
    <location>
        <begin position="89"/>
        <end position="107"/>
    </location>
</feature>
<evidence type="ECO:0000313" key="3">
    <source>
        <dbReference type="EMBL" id="KOO24096.1"/>
    </source>
</evidence>
<dbReference type="EMBL" id="JWZX01003127">
    <property type="protein sequence ID" value="KOO24096.1"/>
    <property type="molecule type" value="Genomic_DNA"/>
</dbReference>
<protein>
    <submittedName>
        <fullName evidence="3">Uncharacterized protein</fullName>
    </submittedName>
</protein>
<organism evidence="3 4">
    <name type="scientific">Chrysochromulina tobinii</name>
    <dbReference type="NCBI Taxonomy" id="1460289"/>
    <lineage>
        <taxon>Eukaryota</taxon>
        <taxon>Haptista</taxon>
        <taxon>Haptophyta</taxon>
        <taxon>Prymnesiophyceae</taxon>
        <taxon>Prymnesiales</taxon>
        <taxon>Chrysochromulinaceae</taxon>
        <taxon>Chrysochromulina</taxon>
    </lineage>
</organism>
<evidence type="ECO:0000256" key="2">
    <source>
        <dbReference type="SAM" id="Phobius"/>
    </source>
</evidence>
<keyword evidence="2" id="KW-1133">Transmembrane helix</keyword>
<keyword evidence="2" id="KW-0812">Transmembrane</keyword>
<keyword evidence="2" id="KW-0472">Membrane</keyword>
<reference evidence="4" key="1">
    <citation type="journal article" date="2015" name="PLoS Genet.">
        <title>Genome Sequence and Transcriptome Analyses of Chrysochromulina tobin: Metabolic Tools for Enhanced Algal Fitness in the Prominent Order Prymnesiales (Haptophyceae).</title>
        <authorList>
            <person name="Hovde B.T."/>
            <person name="Deodato C.R."/>
            <person name="Hunsperger H.M."/>
            <person name="Ryken S.A."/>
            <person name="Yost W."/>
            <person name="Jha R.K."/>
            <person name="Patterson J."/>
            <person name="Monnat R.J. Jr."/>
            <person name="Barlow S.B."/>
            <person name="Starkenburg S.R."/>
            <person name="Cattolico R.A."/>
        </authorList>
    </citation>
    <scope>NUCLEOTIDE SEQUENCE</scope>
    <source>
        <strain evidence="4">CCMP291</strain>
    </source>
</reference>
<evidence type="ECO:0000313" key="4">
    <source>
        <dbReference type="Proteomes" id="UP000037460"/>
    </source>
</evidence>
<dbReference type="Proteomes" id="UP000037460">
    <property type="component" value="Unassembled WGS sequence"/>
</dbReference>
<accession>A0A0M0JBY5</accession>
<dbReference type="AlphaFoldDB" id="A0A0M0JBY5"/>